<dbReference type="Proteomes" id="UP001153954">
    <property type="component" value="Unassembled WGS sequence"/>
</dbReference>
<organism evidence="2 3">
    <name type="scientific">Euphydryas editha</name>
    <name type="common">Edith's checkerspot</name>
    <dbReference type="NCBI Taxonomy" id="104508"/>
    <lineage>
        <taxon>Eukaryota</taxon>
        <taxon>Metazoa</taxon>
        <taxon>Ecdysozoa</taxon>
        <taxon>Arthropoda</taxon>
        <taxon>Hexapoda</taxon>
        <taxon>Insecta</taxon>
        <taxon>Pterygota</taxon>
        <taxon>Neoptera</taxon>
        <taxon>Endopterygota</taxon>
        <taxon>Lepidoptera</taxon>
        <taxon>Glossata</taxon>
        <taxon>Ditrysia</taxon>
        <taxon>Papilionoidea</taxon>
        <taxon>Nymphalidae</taxon>
        <taxon>Nymphalinae</taxon>
        <taxon>Euphydryas</taxon>
    </lineage>
</organism>
<name>A0AAU9U8E8_EUPED</name>
<dbReference type="GO" id="GO:0004402">
    <property type="term" value="F:histone acetyltransferase activity"/>
    <property type="evidence" value="ECO:0007669"/>
    <property type="project" value="InterPro"/>
</dbReference>
<dbReference type="InterPro" id="IPR036322">
    <property type="entry name" value="WD40_repeat_dom_sf"/>
</dbReference>
<reference evidence="2" key="1">
    <citation type="submission" date="2022-03" db="EMBL/GenBank/DDBJ databases">
        <authorList>
            <person name="Tunstrom K."/>
        </authorList>
    </citation>
    <scope>NUCLEOTIDE SEQUENCE</scope>
</reference>
<dbReference type="PANTHER" id="PTHR15496:SF2">
    <property type="entry name" value="GENERAL TRANSCRIPTION FACTOR 3C POLYPEPTIDE 4"/>
    <property type="match status" value="1"/>
</dbReference>
<dbReference type="PANTHER" id="PTHR15496">
    <property type="entry name" value="GENERAL TRANSCRIPTION FACTOR 3C POLYPEPTIDE 4 FAMILY"/>
    <property type="match status" value="1"/>
</dbReference>
<evidence type="ECO:0000313" key="2">
    <source>
        <dbReference type="EMBL" id="CAH2094005.1"/>
    </source>
</evidence>
<dbReference type="Pfam" id="PF12657">
    <property type="entry name" value="TFIIIC_delta"/>
    <property type="match status" value="1"/>
</dbReference>
<keyword evidence="3" id="KW-1185">Reference proteome</keyword>
<dbReference type="InterPro" id="IPR044230">
    <property type="entry name" value="GTF3C4"/>
</dbReference>
<evidence type="ECO:0000313" key="3">
    <source>
        <dbReference type="Proteomes" id="UP001153954"/>
    </source>
</evidence>
<dbReference type="SUPFAM" id="SSF50978">
    <property type="entry name" value="WD40 repeat-like"/>
    <property type="match status" value="1"/>
</dbReference>
<dbReference type="InterPro" id="IPR024761">
    <property type="entry name" value="TFIIIC_delta_N"/>
</dbReference>
<protein>
    <recommendedName>
        <fullName evidence="1">Transcription factor IIIC 90kDa subunit N-terminal domain-containing protein</fullName>
    </recommendedName>
</protein>
<dbReference type="GO" id="GO:0000127">
    <property type="term" value="C:transcription factor TFIIIC complex"/>
    <property type="evidence" value="ECO:0007669"/>
    <property type="project" value="InterPro"/>
</dbReference>
<evidence type="ECO:0000259" key="1">
    <source>
        <dbReference type="Pfam" id="PF12657"/>
    </source>
</evidence>
<gene>
    <name evidence="2" type="ORF">EEDITHA_LOCUS9611</name>
</gene>
<sequence length="646" mass="76088">MLHEISRKTITINKHEETSLLWHNSVLVVRGNKTLHLIDYTYNLHSLEREIDLRECVVNPSYDSPVPINFLSNYAATGVKNLELVEMVTNPAFWPHNKLLTQEMSNIVAFKWSPENFIHNYECVLATVNSVGNVEFFAQKKQLWYSIIDFSKEIMKHLDSTFEMFNNCPRDFNDMEDIVYNVETSNICWCPVLNNDNSCYLATAQKSGEILYWLLKHHNNTFETTFCGSIKNSNEIEIALMVWIPVEKNKFLLVFTNEIGQVWANECEIVKKKVTLIKEYSLWAYQDKMVVTCLEYTFKNDKLLLFFNKHRHLIVQMYDSNFNLLSQSMENVNDHRISTITRSEMNLYLSTVNTKMYRIVYNIVNDTVEVMLKLFDFKDSYTTYELYGVGCSKNNLLFALAMIDRRVLYRKESQKIDVIFLCQESDNVDFIINNPTKNLMKIWDYIEVLRCKIIKTKKLPEIDYDKLLKDGDSDVYKLKVYLVFLIFYKRLESLMTPHLNGILPETSVEVIKDKILMFQSINVINNIYGKYRKNCQLSDFEQECFACSKKYLFYYCKKYSRNPYDYISEDICSISKMNVEYTCQACDEKIIQFSCTEGHLNMFCYLTFTLIESDEYLTCKGCGSTARIELYEQKPSCLFCDLYLNM</sequence>
<accession>A0AAU9U8E8</accession>
<dbReference type="GO" id="GO:0006384">
    <property type="term" value="P:transcription initiation at RNA polymerase III promoter"/>
    <property type="evidence" value="ECO:0007669"/>
    <property type="project" value="InterPro"/>
</dbReference>
<feature type="domain" description="Transcription factor IIIC 90kDa subunit N-terminal" evidence="1">
    <location>
        <begin position="81"/>
        <end position="358"/>
    </location>
</feature>
<dbReference type="AlphaFoldDB" id="A0AAU9U8E8"/>
<dbReference type="EMBL" id="CAKOGL010000013">
    <property type="protein sequence ID" value="CAH2094005.1"/>
    <property type="molecule type" value="Genomic_DNA"/>
</dbReference>
<comment type="caution">
    <text evidence="2">The sequence shown here is derived from an EMBL/GenBank/DDBJ whole genome shotgun (WGS) entry which is preliminary data.</text>
</comment>
<proteinExistence type="predicted"/>